<feature type="region of interest" description="Disordered" evidence="1">
    <location>
        <begin position="1"/>
        <end position="20"/>
    </location>
</feature>
<keyword evidence="3" id="KW-1185">Reference proteome</keyword>
<dbReference type="OrthoDB" id="6776742at2759"/>
<evidence type="ECO:0000256" key="1">
    <source>
        <dbReference type="SAM" id="MobiDB-lite"/>
    </source>
</evidence>
<dbReference type="Proteomes" id="UP000887116">
    <property type="component" value="Unassembled WGS sequence"/>
</dbReference>
<dbReference type="AlphaFoldDB" id="A0A8X6JCR8"/>
<gene>
    <name evidence="2" type="ORF">TNCT_501251</name>
</gene>
<organism evidence="2 3">
    <name type="scientific">Trichonephila clavata</name>
    <name type="common">Joro spider</name>
    <name type="synonym">Nephila clavata</name>
    <dbReference type="NCBI Taxonomy" id="2740835"/>
    <lineage>
        <taxon>Eukaryota</taxon>
        <taxon>Metazoa</taxon>
        <taxon>Ecdysozoa</taxon>
        <taxon>Arthropoda</taxon>
        <taxon>Chelicerata</taxon>
        <taxon>Arachnida</taxon>
        <taxon>Araneae</taxon>
        <taxon>Araneomorphae</taxon>
        <taxon>Entelegynae</taxon>
        <taxon>Araneoidea</taxon>
        <taxon>Nephilidae</taxon>
        <taxon>Trichonephila</taxon>
    </lineage>
</organism>
<evidence type="ECO:0000313" key="2">
    <source>
        <dbReference type="EMBL" id="GFR20423.1"/>
    </source>
</evidence>
<sequence length="334" mass="39678">MENKAEDQTKKEKITEEVSRTKTEEEKLIQHITIVKNEVRFDDIQTFFQKYNLEMPIQNFLDQFENICNSFEITEKQKIIFLTKLVSGPIATFINLNPIPRSFTEFKLNLVREFGTQINPTEIHLQLAKTEKTSKEINIEYFYRMQEIASRINLEEEAEKFYIIKGLKEDRAIEMQLKSSKDIQELKEKMKILDIQESKISTTNRPEFINPKYPLKRIFPHPTQLAHRSQYGRWRSGQNQPPMSYSRNQVYNQVYPQHSASYHHHPSFTPQRPTMYLRNQRISQQRSAKLQPDAPTFHLSERLPENNTITSCMVRRCAGFFYFYKFSLPFTKSA</sequence>
<name>A0A8X6JCR8_TRICU</name>
<evidence type="ECO:0000313" key="3">
    <source>
        <dbReference type="Proteomes" id="UP000887116"/>
    </source>
</evidence>
<evidence type="ECO:0008006" key="4">
    <source>
        <dbReference type="Google" id="ProtNLM"/>
    </source>
</evidence>
<protein>
    <recommendedName>
        <fullName evidence="4">Retrotransposon gag domain-containing protein</fullName>
    </recommendedName>
</protein>
<comment type="caution">
    <text evidence="2">The sequence shown here is derived from an EMBL/GenBank/DDBJ whole genome shotgun (WGS) entry which is preliminary data.</text>
</comment>
<accession>A0A8X6JCR8</accession>
<proteinExistence type="predicted"/>
<dbReference type="EMBL" id="BMAO01037827">
    <property type="protein sequence ID" value="GFR20423.1"/>
    <property type="molecule type" value="Genomic_DNA"/>
</dbReference>
<reference evidence="2" key="1">
    <citation type="submission" date="2020-07" db="EMBL/GenBank/DDBJ databases">
        <title>Multicomponent nature underlies the extraordinary mechanical properties of spider dragline silk.</title>
        <authorList>
            <person name="Kono N."/>
            <person name="Nakamura H."/>
            <person name="Mori M."/>
            <person name="Yoshida Y."/>
            <person name="Ohtoshi R."/>
            <person name="Malay A.D."/>
            <person name="Moran D.A.P."/>
            <person name="Tomita M."/>
            <person name="Numata K."/>
            <person name="Arakawa K."/>
        </authorList>
    </citation>
    <scope>NUCLEOTIDE SEQUENCE</scope>
</reference>